<dbReference type="Proteomes" id="UP000240206">
    <property type="component" value="Unassembled WGS sequence"/>
</dbReference>
<accession>A0A2P7EC65</accession>
<reference evidence="2" key="1">
    <citation type="submission" date="2018-03" db="EMBL/GenBank/DDBJ databases">
        <title>Ecological and genomic features of two cosmopolitan and abundant freshwater picocyanobacteria.</title>
        <authorList>
            <person name="Cabello-Yeves P.J."/>
            <person name="Picazo A."/>
            <person name="Camacho A."/>
            <person name="Callieri C."/>
            <person name="Rosselli R."/>
            <person name="Roda-Garcia J."/>
            <person name="Coutinho F.H."/>
            <person name="Rodriguez-Valera F."/>
        </authorList>
    </citation>
    <scope>NUCLEOTIDE SEQUENCE [LARGE SCALE GENOMIC DNA]</scope>
    <source>
        <strain evidence="2">Tous</strain>
    </source>
</reference>
<dbReference type="EMBL" id="PXVC01000071">
    <property type="protein sequence ID" value="PSI00821.1"/>
    <property type="molecule type" value="Genomic_DNA"/>
</dbReference>
<proteinExistence type="predicted"/>
<protein>
    <submittedName>
        <fullName evidence="1">Uncharacterized protein</fullName>
    </submittedName>
</protein>
<name>A0A2P7EC65_9SYNE</name>
<sequence length="187" mass="21076">MTKDVKAADSRLLEKAEVIARTILSQQQFYKSQEATFNQRQLLETMIGAAIWYLPQSGDLWTGAISHEALTCLATSPTPKSVKLTKDHNYPRKVAAAELLKLDWSKIENRPQEVADRYLRIYGRFNYVLPEENKKLVKYQKTHSFVSSAQSYEDAGIKLHHLSSHILKAILAGDADIAQMALSGDID</sequence>
<keyword evidence="2" id="KW-1185">Reference proteome</keyword>
<evidence type="ECO:0000313" key="2">
    <source>
        <dbReference type="Proteomes" id="UP000240206"/>
    </source>
</evidence>
<gene>
    <name evidence="1" type="ORF">C7K08_11090</name>
</gene>
<comment type="caution">
    <text evidence="1">The sequence shown here is derived from an EMBL/GenBank/DDBJ whole genome shotgun (WGS) entry which is preliminary data.</text>
</comment>
<evidence type="ECO:0000313" key="1">
    <source>
        <dbReference type="EMBL" id="PSI00821.1"/>
    </source>
</evidence>
<dbReference type="AlphaFoldDB" id="A0A2P7EC65"/>
<dbReference type="RefSeq" id="WP_106500681.1">
    <property type="nucleotide sequence ID" value="NZ_PXVC01000071.1"/>
</dbReference>
<organism evidence="1 2">
    <name type="scientific">Synechococcus lacustris str. Tous</name>
    <dbReference type="NCBI Taxonomy" id="1910958"/>
    <lineage>
        <taxon>Bacteria</taxon>
        <taxon>Bacillati</taxon>
        <taxon>Cyanobacteriota</taxon>
        <taxon>Cyanophyceae</taxon>
        <taxon>Synechococcales</taxon>
        <taxon>Synechococcaceae</taxon>
        <taxon>Synechococcus</taxon>
    </lineage>
</organism>